<accession>A0AAX0I5A9</accession>
<dbReference type="RefSeq" id="WP_029828765.1">
    <property type="nucleotide sequence ID" value="NZ_CP026334.1"/>
</dbReference>
<proteinExistence type="predicted"/>
<dbReference type="Proteomes" id="UP000175852">
    <property type="component" value="Unassembled WGS sequence"/>
</dbReference>
<comment type="caution">
    <text evidence="1">The sequence shown here is derived from an EMBL/GenBank/DDBJ whole genome shotgun (WGS) entry which is preliminary data.</text>
</comment>
<evidence type="ECO:0000313" key="1">
    <source>
        <dbReference type="EMBL" id="OEY98627.1"/>
    </source>
</evidence>
<name>A0AAX0I5A9_XANCG</name>
<gene>
    <name evidence="1" type="ORF">BIY41_09675</name>
</gene>
<sequence>MSTSFCAVPAPTLVYASPATREEFDRISLPATQHEWKADSTLTLIKGDGQRWQRRCTSKVLGEHARDSVTVIFQWFDERVAVDEPQLLKANVDLEPSA</sequence>
<protein>
    <submittedName>
        <fullName evidence="1">Uncharacterized protein</fullName>
    </submittedName>
</protein>
<organism evidence="1 2">
    <name type="scientific">Xanthomonas campestris pv. glycines</name>
    <dbReference type="NCBI Taxonomy" id="473421"/>
    <lineage>
        <taxon>Bacteria</taxon>
        <taxon>Pseudomonadati</taxon>
        <taxon>Pseudomonadota</taxon>
        <taxon>Gammaproteobacteria</taxon>
        <taxon>Lysobacterales</taxon>
        <taxon>Lysobacteraceae</taxon>
        <taxon>Xanthomonas</taxon>
    </lineage>
</organism>
<reference evidence="1 2" key="1">
    <citation type="submission" date="2016-09" db="EMBL/GenBank/DDBJ databases">
        <authorList>
            <person name="Wen S.-F."/>
            <person name="Lo A.-C."/>
            <person name="Lin C.-J."/>
            <person name="Tseng T.-T."/>
        </authorList>
    </citation>
    <scope>NUCLEOTIDE SEQUENCE [LARGE SCALE GENOMIC DNA]</scope>
    <source>
        <strain evidence="1 2">12609</strain>
    </source>
</reference>
<dbReference type="EMBL" id="MKCQ01000028">
    <property type="protein sequence ID" value="OEY98627.1"/>
    <property type="molecule type" value="Genomic_DNA"/>
</dbReference>
<evidence type="ECO:0000313" key="2">
    <source>
        <dbReference type="Proteomes" id="UP000175852"/>
    </source>
</evidence>
<dbReference type="AlphaFoldDB" id="A0AAX0I5A9"/>